<evidence type="ECO:0000256" key="1">
    <source>
        <dbReference type="SAM" id="MobiDB-lite"/>
    </source>
</evidence>
<feature type="region of interest" description="Disordered" evidence="1">
    <location>
        <begin position="151"/>
        <end position="192"/>
    </location>
</feature>
<feature type="compositionally biased region" description="Polar residues" evidence="1">
    <location>
        <begin position="181"/>
        <end position="192"/>
    </location>
</feature>
<dbReference type="Proteomes" id="UP000799438">
    <property type="component" value="Unassembled WGS sequence"/>
</dbReference>
<feature type="region of interest" description="Disordered" evidence="1">
    <location>
        <begin position="1"/>
        <end position="51"/>
    </location>
</feature>
<evidence type="ECO:0000313" key="3">
    <source>
        <dbReference type="Proteomes" id="UP000799438"/>
    </source>
</evidence>
<dbReference type="EMBL" id="ML995492">
    <property type="protein sequence ID" value="KAF2139681.1"/>
    <property type="molecule type" value="Genomic_DNA"/>
</dbReference>
<dbReference type="AlphaFoldDB" id="A0A6A6BAZ9"/>
<dbReference type="RefSeq" id="XP_033395394.1">
    <property type="nucleotide sequence ID" value="XM_033540870.1"/>
</dbReference>
<name>A0A6A6BAZ9_9PEZI</name>
<reference evidence="2" key="1">
    <citation type="journal article" date="2020" name="Stud. Mycol.">
        <title>101 Dothideomycetes genomes: a test case for predicting lifestyles and emergence of pathogens.</title>
        <authorList>
            <person name="Haridas S."/>
            <person name="Albert R."/>
            <person name="Binder M."/>
            <person name="Bloem J."/>
            <person name="Labutti K."/>
            <person name="Salamov A."/>
            <person name="Andreopoulos B."/>
            <person name="Baker S."/>
            <person name="Barry K."/>
            <person name="Bills G."/>
            <person name="Bluhm B."/>
            <person name="Cannon C."/>
            <person name="Castanera R."/>
            <person name="Culley D."/>
            <person name="Daum C."/>
            <person name="Ezra D."/>
            <person name="Gonzalez J."/>
            <person name="Henrissat B."/>
            <person name="Kuo A."/>
            <person name="Liang C."/>
            <person name="Lipzen A."/>
            <person name="Lutzoni F."/>
            <person name="Magnuson J."/>
            <person name="Mondo S."/>
            <person name="Nolan M."/>
            <person name="Ohm R."/>
            <person name="Pangilinan J."/>
            <person name="Park H.-J."/>
            <person name="Ramirez L."/>
            <person name="Alfaro M."/>
            <person name="Sun H."/>
            <person name="Tritt A."/>
            <person name="Yoshinaga Y."/>
            <person name="Zwiers L.-H."/>
            <person name="Turgeon B."/>
            <person name="Goodwin S."/>
            <person name="Spatafora J."/>
            <person name="Crous P."/>
            <person name="Grigoriev I."/>
        </authorList>
    </citation>
    <scope>NUCLEOTIDE SEQUENCE</scope>
    <source>
        <strain evidence="2">CBS 121167</strain>
    </source>
</reference>
<evidence type="ECO:0000313" key="2">
    <source>
        <dbReference type="EMBL" id="KAF2139681.1"/>
    </source>
</evidence>
<feature type="compositionally biased region" description="Pro residues" evidence="1">
    <location>
        <begin position="19"/>
        <end position="29"/>
    </location>
</feature>
<protein>
    <submittedName>
        <fullName evidence="2">Uncharacterized protein</fullName>
    </submittedName>
</protein>
<organism evidence="2 3">
    <name type="scientific">Aplosporella prunicola CBS 121167</name>
    <dbReference type="NCBI Taxonomy" id="1176127"/>
    <lineage>
        <taxon>Eukaryota</taxon>
        <taxon>Fungi</taxon>
        <taxon>Dikarya</taxon>
        <taxon>Ascomycota</taxon>
        <taxon>Pezizomycotina</taxon>
        <taxon>Dothideomycetes</taxon>
        <taxon>Dothideomycetes incertae sedis</taxon>
        <taxon>Botryosphaeriales</taxon>
        <taxon>Aplosporellaceae</taxon>
        <taxon>Aplosporella</taxon>
    </lineage>
</organism>
<accession>A0A6A6BAZ9</accession>
<feature type="compositionally biased region" description="Low complexity" evidence="1">
    <location>
        <begin position="159"/>
        <end position="178"/>
    </location>
</feature>
<keyword evidence="3" id="KW-1185">Reference proteome</keyword>
<proteinExistence type="predicted"/>
<gene>
    <name evidence="2" type="ORF">K452DRAFT_289676</name>
</gene>
<dbReference type="GeneID" id="54298366"/>
<sequence>MLLVPPAHQPTTRFGAPRAPRPPLQPISPPAAKLAPSVRDRESAPSRGPRHSIRYLGISRSLIPLGTRGLPASCSRSHHAHRSSRARLHRCSVRRHICPVAYNSYPPRLASPRHSLPAPTSPHAPAQRTNIVLRTVPSIRTRQPYLSTHTLSYNPTYRQQSICPPSPSPSHQHTQVHPNHNEQPSPKTQANP</sequence>